<sequence length="168" mass="19307">MNIRKGKPEDMSAVLGLIQELADFEKEPDAVLVTVDDLVRDGFGTTPLFHVFVAEVEADPSDSEQAKQIVGIALYYYRYSTWKGKIIHLEDLVVKDKMRGTGLGYALYSEIIKQGKRDNVRRIDWHVLDWNTPAIDFYEKSGAKVLKNWYLAQMDEDGINYFVDNRLK</sequence>
<dbReference type="CDD" id="cd04301">
    <property type="entry name" value="NAT_SF"/>
    <property type="match status" value="1"/>
</dbReference>
<protein>
    <submittedName>
        <fullName evidence="4">GNAT family N-acetyltransferase</fullName>
        <ecNumber evidence="4">2.3.-.-</ecNumber>
    </submittedName>
</protein>
<dbReference type="InterPro" id="IPR051016">
    <property type="entry name" value="Diverse_Substrate_AcTransf"/>
</dbReference>
<dbReference type="Proteomes" id="UP001600109">
    <property type="component" value="Unassembled WGS sequence"/>
</dbReference>
<feature type="domain" description="N-acetyltransferase" evidence="3">
    <location>
        <begin position="1"/>
        <end position="157"/>
    </location>
</feature>
<dbReference type="Pfam" id="PF00583">
    <property type="entry name" value="Acetyltransf_1"/>
    <property type="match status" value="1"/>
</dbReference>
<evidence type="ECO:0000256" key="1">
    <source>
        <dbReference type="ARBA" id="ARBA00022679"/>
    </source>
</evidence>
<reference evidence="4 5" key="1">
    <citation type="submission" date="2024-06" db="EMBL/GenBank/DDBJ databases">
        <title>Flavobacterium spp. isolated from glacier.</title>
        <authorList>
            <person name="Han D."/>
        </authorList>
    </citation>
    <scope>NUCLEOTIDE SEQUENCE [LARGE SCALE GENOMIC DNA]</scope>
    <source>
        <strain evidence="4 5">LS2P90</strain>
    </source>
</reference>
<name>A0ABW6HTG2_9FLAO</name>
<accession>A0ABW6HTG2</accession>
<evidence type="ECO:0000256" key="2">
    <source>
        <dbReference type="ARBA" id="ARBA00023315"/>
    </source>
</evidence>
<dbReference type="Gene3D" id="3.40.630.30">
    <property type="match status" value="1"/>
</dbReference>
<evidence type="ECO:0000259" key="3">
    <source>
        <dbReference type="PROSITE" id="PS51186"/>
    </source>
</evidence>
<evidence type="ECO:0000313" key="4">
    <source>
        <dbReference type="EMBL" id="MFE3867291.1"/>
    </source>
</evidence>
<gene>
    <name evidence="4" type="ORF">ACFX5E_04270</name>
</gene>
<dbReference type="EC" id="2.3.-.-" evidence="4"/>
<proteinExistence type="predicted"/>
<dbReference type="PANTHER" id="PTHR10545">
    <property type="entry name" value="DIAMINE N-ACETYLTRANSFERASE"/>
    <property type="match status" value="1"/>
</dbReference>
<dbReference type="InterPro" id="IPR016181">
    <property type="entry name" value="Acyl_CoA_acyltransferase"/>
</dbReference>
<dbReference type="SUPFAM" id="SSF55729">
    <property type="entry name" value="Acyl-CoA N-acyltransferases (Nat)"/>
    <property type="match status" value="1"/>
</dbReference>
<dbReference type="EMBL" id="JBHZPZ010000004">
    <property type="protein sequence ID" value="MFE3867291.1"/>
    <property type="molecule type" value="Genomic_DNA"/>
</dbReference>
<dbReference type="InterPro" id="IPR000182">
    <property type="entry name" value="GNAT_dom"/>
</dbReference>
<dbReference type="GO" id="GO:0016746">
    <property type="term" value="F:acyltransferase activity"/>
    <property type="evidence" value="ECO:0007669"/>
    <property type="project" value="UniProtKB-KW"/>
</dbReference>
<evidence type="ECO:0000313" key="5">
    <source>
        <dbReference type="Proteomes" id="UP001600109"/>
    </source>
</evidence>
<dbReference type="RefSeq" id="WP_379853935.1">
    <property type="nucleotide sequence ID" value="NZ_JBHZPZ010000004.1"/>
</dbReference>
<comment type="caution">
    <text evidence="4">The sequence shown here is derived from an EMBL/GenBank/DDBJ whole genome shotgun (WGS) entry which is preliminary data.</text>
</comment>
<dbReference type="PANTHER" id="PTHR10545:SF29">
    <property type="entry name" value="GH14572P-RELATED"/>
    <property type="match status" value="1"/>
</dbReference>
<keyword evidence="2 4" id="KW-0012">Acyltransferase</keyword>
<dbReference type="PROSITE" id="PS51186">
    <property type="entry name" value="GNAT"/>
    <property type="match status" value="1"/>
</dbReference>
<keyword evidence="5" id="KW-1185">Reference proteome</keyword>
<organism evidence="4 5">
    <name type="scientific">Flavobacterium xylosi</name>
    <dbReference type="NCBI Taxonomy" id="3230415"/>
    <lineage>
        <taxon>Bacteria</taxon>
        <taxon>Pseudomonadati</taxon>
        <taxon>Bacteroidota</taxon>
        <taxon>Flavobacteriia</taxon>
        <taxon>Flavobacteriales</taxon>
        <taxon>Flavobacteriaceae</taxon>
        <taxon>Flavobacterium</taxon>
    </lineage>
</organism>
<keyword evidence="1 4" id="KW-0808">Transferase</keyword>